<dbReference type="SUPFAM" id="SSF57845">
    <property type="entry name" value="B-box zinc-binding domain"/>
    <property type="match status" value="1"/>
</dbReference>
<name>A0A183DYI1_9BILA</name>
<feature type="domain" description="B box-type" evidence="2">
    <location>
        <begin position="134"/>
        <end position="172"/>
    </location>
</feature>
<sequence length="265" mass="30020">MRLAGARMDTTLIEIVNINLEDFSDAFLTCSTCLCAYDQLKQASFFSGTKESQTSSMFAYSVFAMFGVYGTDAPSSHLWFLTHIVVETGTLRCPMCREMVAVPENGVSAFPSSFLINQLLDLMQKQRRDIVPNCSQHLQEQLLYCESCDLVFCQLCAASSTRDCADHTVVPFSIAIKRLSEIVVYKAKLCIASLNTAAVNVDRETSQLDRNVDRVVDEINASFQEICQLVENRRRELLDSVRIMRDEKRKALRDQMDQIDAHRKK</sequence>
<gene>
    <name evidence="3" type="ORF">GPUH_LOCUS13765</name>
</gene>
<dbReference type="PANTHER" id="PTHR25462">
    <property type="entry name" value="BONUS, ISOFORM C-RELATED"/>
    <property type="match status" value="1"/>
</dbReference>
<evidence type="ECO:0000313" key="4">
    <source>
        <dbReference type="Proteomes" id="UP000271098"/>
    </source>
</evidence>
<dbReference type="GO" id="GO:0061630">
    <property type="term" value="F:ubiquitin protein ligase activity"/>
    <property type="evidence" value="ECO:0007669"/>
    <property type="project" value="TreeGrafter"/>
</dbReference>
<dbReference type="AlphaFoldDB" id="A0A183DYI1"/>
<dbReference type="InterPro" id="IPR000315">
    <property type="entry name" value="Znf_B-box"/>
</dbReference>
<reference evidence="5" key="1">
    <citation type="submission" date="2016-06" db="UniProtKB">
        <authorList>
            <consortium name="WormBaseParasite"/>
        </authorList>
    </citation>
    <scope>IDENTIFICATION</scope>
</reference>
<dbReference type="Proteomes" id="UP000271098">
    <property type="component" value="Unassembled WGS sequence"/>
</dbReference>
<evidence type="ECO:0000313" key="3">
    <source>
        <dbReference type="EMBL" id="VDN22949.1"/>
    </source>
</evidence>
<dbReference type="OrthoDB" id="252722at2759"/>
<dbReference type="PROSITE" id="PS50119">
    <property type="entry name" value="ZF_BBOX"/>
    <property type="match status" value="1"/>
</dbReference>
<dbReference type="WBParaSite" id="GPUH_0001378701-mRNA-1">
    <property type="protein sequence ID" value="GPUH_0001378701-mRNA-1"/>
    <property type="gene ID" value="GPUH_0001378701"/>
</dbReference>
<evidence type="ECO:0000313" key="5">
    <source>
        <dbReference type="WBParaSite" id="GPUH_0001378701-mRNA-1"/>
    </source>
</evidence>
<protein>
    <submittedName>
        <fullName evidence="5">B box-type domain-containing protein</fullName>
    </submittedName>
</protein>
<keyword evidence="1" id="KW-0862">Zinc</keyword>
<proteinExistence type="predicted"/>
<organism evidence="5">
    <name type="scientific">Gongylonema pulchrum</name>
    <dbReference type="NCBI Taxonomy" id="637853"/>
    <lineage>
        <taxon>Eukaryota</taxon>
        <taxon>Metazoa</taxon>
        <taxon>Ecdysozoa</taxon>
        <taxon>Nematoda</taxon>
        <taxon>Chromadorea</taxon>
        <taxon>Rhabditida</taxon>
        <taxon>Spirurina</taxon>
        <taxon>Spiruromorpha</taxon>
        <taxon>Spiruroidea</taxon>
        <taxon>Gongylonematidae</taxon>
        <taxon>Gongylonema</taxon>
    </lineage>
</organism>
<keyword evidence="1" id="KW-0863">Zinc-finger</keyword>
<dbReference type="PANTHER" id="PTHR25462:SF285">
    <property type="entry name" value="RING-TYPE DOMAIN-CONTAINING PROTEIN"/>
    <property type="match status" value="1"/>
</dbReference>
<dbReference type="InterPro" id="IPR047153">
    <property type="entry name" value="TRIM45/56/19-like"/>
</dbReference>
<dbReference type="EMBL" id="UYRT01080549">
    <property type="protein sequence ID" value="VDN22949.1"/>
    <property type="molecule type" value="Genomic_DNA"/>
</dbReference>
<keyword evidence="1" id="KW-0479">Metal-binding</keyword>
<dbReference type="CDD" id="cd19756">
    <property type="entry name" value="Bbox2"/>
    <property type="match status" value="1"/>
</dbReference>
<reference evidence="3 4" key="2">
    <citation type="submission" date="2018-11" db="EMBL/GenBank/DDBJ databases">
        <authorList>
            <consortium name="Pathogen Informatics"/>
        </authorList>
    </citation>
    <scope>NUCLEOTIDE SEQUENCE [LARGE SCALE GENOMIC DNA]</scope>
</reference>
<dbReference type="GO" id="GO:0005654">
    <property type="term" value="C:nucleoplasm"/>
    <property type="evidence" value="ECO:0007669"/>
    <property type="project" value="TreeGrafter"/>
</dbReference>
<accession>A0A183DYI1</accession>
<keyword evidence="4" id="KW-1185">Reference proteome</keyword>
<evidence type="ECO:0000259" key="2">
    <source>
        <dbReference type="PROSITE" id="PS50119"/>
    </source>
</evidence>
<dbReference type="GO" id="GO:0008270">
    <property type="term" value="F:zinc ion binding"/>
    <property type="evidence" value="ECO:0007669"/>
    <property type="project" value="UniProtKB-KW"/>
</dbReference>
<dbReference type="Gene3D" id="3.30.160.60">
    <property type="entry name" value="Classic Zinc Finger"/>
    <property type="match status" value="1"/>
</dbReference>
<evidence type="ECO:0000256" key="1">
    <source>
        <dbReference type="PROSITE-ProRule" id="PRU00024"/>
    </source>
</evidence>